<keyword evidence="2" id="KW-0175">Coiled coil</keyword>
<name>A0A9D1EY47_9BACT</name>
<reference evidence="4" key="1">
    <citation type="submission" date="2020-10" db="EMBL/GenBank/DDBJ databases">
        <authorList>
            <person name="Gilroy R."/>
        </authorList>
    </citation>
    <scope>NUCLEOTIDE SEQUENCE</scope>
    <source>
        <strain evidence="4">6276</strain>
    </source>
</reference>
<proteinExistence type="inferred from homology"/>
<feature type="chain" id="PRO_5039227508" evidence="3">
    <location>
        <begin position="23"/>
        <end position="459"/>
    </location>
</feature>
<evidence type="ECO:0000313" key="4">
    <source>
        <dbReference type="EMBL" id="HIS35881.1"/>
    </source>
</evidence>
<dbReference type="GO" id="GO:0015562">
    <property type="term" value="F:efflux transmembrane transporter activity"/>
    <property type="evidence" value="ECO:0007669"/>
    <property type="project" value="InterPro"/>
</dbReference>
<dbReference type="InterPro" id="IPR003423">
    <property type="entry name" value="OMP_efflux"/>
</dbReference>
<dbReference type="AlphaFoldDB" id="A0A9D1EY47"/>
<protein>
    <submittedName>
        <fullName evidence="4">TolC family protein</fullName>
    </submittedName>
</protein>
<keyword evidence="3" id="KW-0732">Signal</keyword>
<evidence type="ECO:0000256" key="2">
    <source>
        <dbReference type="SAM" id="Coils"/>
    </source>
</evidence>
<comment type="similarity">
    <text evidence="1">Belongs to the outer membrane factor (OMF) (TC 1.B.17) family.</text>
</comment>
<evidence type="ECO:0000313" key="5">
    <source>
        <dbReference type="Proteomes" id="UP000823928"/>
    </source>
</evidence>
<dbReference type="InterPro" id="IPR010131">
    <property type="entry name" value="MdtP/NodT-like"/>
</dbReference>
<dbReference type="Proteomes" id="UP000823928">
    <property type="component" value="Unassembled WGS sequence"/>
</dbReference>
<evidence type="ECO:0000256" key="3">
    <source>
        <dbReference type="SAM" id="SignalP"/>
    </source>
</evidence>
<dbReference type="PANTHER" id="PTHR30203">
    <property type="entry name" value="OUTER MEMBRANE CATION EFFLUX PROTEIN"/>
    <property type="match status" value="1"/>
</dbReference>
<evidence type="ECO:0000256" key="1">
    <source>
        <dbReference type="ARBA" id="ARBA00007613"/>
    </source>
</evidence>
<dbReference type="Gene3D" id="1.20.1600.10">
    <property type="entry name" value="Outer membrane efflux proteins (OEP)"/>
    <property type="match status" value="1"/>
</dbReference>
<feature type="coiled-coil region" evidence="2">
    <location>
        <begin position="177"/>
        <end position="242"/>
    </location>
</feature>
<accession>A0A9D1EY47</accession>
<comment type="caution">
    <text evidence="4">The sequence shown here is derived from an EMBL/GenBank/DDBJ whole genome shotgun (WGS) entry which is preliminary data.</text>
</comment>
<dbReference type="Pfam" id="PF02321">
    <property type="entry name" value="OEP"/>
    <property type="match status" value="2"/>
</dbReference>
<reference evidence="4" key="2">
    <citation type="journal article" date="2021" name="PeerJ">
        <title>Extensive microbial diversity within the chicken gut microbiome revealed by metagenomics and culture.</title>
        <authorList>
            <person name="Gilroy R."/>
            <person name="Ravi A."/>
            <person name="Getino M."/>
            <person name="Pursley I."/>
            <person name="Horton D.L."/>
            <person name="Alikhan N.F."/>
            <person name="Baker D."/>
            <person name="Gharbi K."/>
            <person name="Hall N."/>
            <person name="Watson M."/>
            <person name="Adriaenssens E.M."/>
            <person name="Foster-Nyarko E."/>
            <person name="Jarju S."/>
            <person name="Secka A."/>
            <person name="Antonio M."/>
            <person name="Oren A."/>
            <person name="Chaudhuri R.R."/>
            <person name="La Ragione R."/>
            <person name="Hildebrand F."/>
            <person name="Pallen M.J."/>
        </authorList>
    </citation>
    <scope>NUCLEOTIDE SEQUENCE</scope>
    <source>
        <strain evidence="4">6276</strain>
    </source>
</reference>
<dbReference type="EMBL" id="DVIU01000093">
    <property type="protein sequence ID" value="HIS35881.1"/>
    <property type="molecule type" value="Genomic_DNA"/>
</dbReference>
<dbReference type="SUPFAM" id="SSF56954">
    <property type="entry name" value="Outer membrane efflux proteins (OEP)"/>
    <property type="match status" value="1"/>
</dbReference>
<feature type="signal peptide" evidence="3">
    <location>
        <begin position="1"/>
        <end position="22"/>
    </location>
</feature>
<dbReference type="Gene3D" id="2.20.200.10">
    <property type="entry name" value="Outer membrane efflux proteins (OEP)"/>
    <property type="match status" value="1"/>
</dbReference>
<sequence>MKIFKILITLILLLCTSFAVQAKNAPIAADKIEYMNLDWWKQFGDENLNKHMLYAYENNKDLKISAAATRQAQQVVKMSFADQLPQLTFNPQINREFTSSEIHFGSATVIPDYTQNRFLMPLTMTYEADIWGENYLKTKSVKQRLEMIKQDERASYIVISTALAANYYNLIKADKLIENQTKLISLQEEAVKLYEQKYEGGLCSVNDVLREKQLLTVFKEDLNNLKEKQDVLENQLKVILGERDITKIDRKSYDSVKVIDLPLDIKSEAIQNRPDLIKSEYYIKKIGIDVKVARRDFLPKFLVFGQVGFNAYHLSDMFGSHTFLSNLGVMPSLDLFTGGRKIAMLRYKKYEYEKALQMYEKTILTSLQEVNDALVSAKTARNNLHVSTERYNLQEEQYNLSDEKLKIGAASNLEILKAKEALIIAEKANISNKIDLIISAINIYKSVGGVDYMQFEEAI</sequence>
<gene>
    <name evidence="4" type="ORF">IAC10_04545</name>
</gene>
<organism evidence="4 5">
    <name type="scientific">Candidatus Scatousia excrementigallinarum</name>
    <dbReference type="NCBI Taxonomy" id="2840935"/>
    <lineage>
        <taxon>Bacteria</taxon>
        <taxon>Candidatus Scatousia</taxon>
    </lineage>
</organism>